<evidence type="ECO:0000256" key="6">
    <source>
        <dbReference type="ARBA" id="ARBA00022989"/>
    </source>
</evidence>
<gene>
    <name evidence="14" type="ORF">SAMN05444273_10768</name>
</gene>
<evidence type="ECO:0000256" key="12">
    <source>
        <dbReference type="SAM" id="Phobius"/>
    </source>
</evidence>
<dbReference type="STRING" id="1486859.SAMN05444273_10768"/>
<name>A0A1M5CD25_9RHOB</name>
<dbReference type="InterPro" id="IPR012616">
    <property type="entry name" value="CDP-OH_P_trans_C"/>
</dbReference>
<keyword evidence="7" id="KW-0443">Lipid metabolism</keyword>
<evidence type="ECO:0000313" key="14">
    <source>
        <dbReference type="EMBL" id="SHF52625.1"/>
    </source>
</evidence>
<dbReference type="InterPro" id="IPR000462">
    <property type="entry name" value="CDP-OH_P_trans"/>
</dbReference>
<evidence type="ECO:0000256" key="1">
    <source>
        <dbReference type="ARBA" id="ARBA00004141"/>
    </source>
</evidence>
<dbReference type="GO" id="GO:0008654">
    <property type="term" value="P:phospholipid biosynthetic process"/>
    <property type="evidence" value="ECO:0007669"/>
    <property type="project" value="UniProtKB-KW"/>
</dbReference>
<keyword evidence="10" id="KW-1208">Phospholipid metabolism</keyword>
<organism evidence="14 15">
    <name type="scientific">Litoreibacter ascidiaceicola</name>
    <dbReference type="NCBI Taxonomy" id="1486859"/>
    <lineage>
        <taxon>Bacteria</taxon>
        <taxon>Pseudomonadati</taxon>
        <taxon>Pseudomonadota</taxon>
        <taxon>Alphaproteobacteria</taxon>
        <taxon>Rhodobacterales</taxon>
        <taxon>Roseobacteraceae</taxon>
        <taxon>Litoreibacter</taxon>
    </lineage>
</organism>
<evidence type="ECO:0000256" key="10">
    <source>
        <dbReference type="ARBA" id="ARBA00023264"/>
    </source>
</evidence>
<evidence type="ECO:0000256" key="5">
    <source>
        <dbReference type="ARBA" id="ARBA00022692"/>
    </source>
</evidence>
<keyword evidence="3" id="KW-0444">Lipid biosynthesis</keyword>
<dbReference type="GO" id="GO:0016020">
    <property type="term" value="C:membrane"/>
    <property type="evidence" value="ECO:0007669"/>
    <property type="project" value="UniProtKB-SubCell"/>
</dbReference>
<dbReference type="OrthoDB" id="9777147at2"/>
<dbReference type="InterPro" id="IPR043130">
    <property type="entry name" value="CDP-OH_PTrfase_TM_dom"/>
</dbReference>
<keyword evidence="6 12" id="KW-1133">Transmembrane helix</keyword>
<dbReference type="AlphaFoldDB" id="A0A1M5CD25"/>
<reference evidence="15" key="1">
    <citation type="submission" date="2016-11" db="EMBL/GenBank/DDBJ databases">
        <authorList>
            <person name="Varghese N."/>
            <person name="Submissions S."/>
        </authorList>
    </citation>
    <scope>NUCLEOTIDE SEQUENCE [LARGE SCALE GENOMIC DNA]</scope>
    <source>
        <strain evidence="15">DSM 100566</strain>
    </source>
</reference>
<feature type="transmembrane region" description="Helical" evidence="12">
    <location>
        <begin position="186"/>
        <end position="205"/>
    </location>
</feature>
<evidence type="ECO:0000256" key="7">
    <source>
        <dbReference type="ARBA" id="ARBA00023098"/>
    </source>
</evidence>
<dbReference type="InterPro" id="IPR050324">
    <property type="entry name" value="CDP-alcohol_PTase-I"/>
</dbReference>
<evidence type="ECO:0000256" key="4">
    <source>
        <dbReference type="ARBA" id="ARBA00022679"/>
    </source>
</evidence>
<proteinExistence type="inferred from homology"/>
<evidence type="ECO:0000259" key="13">
    <source>
        <dbReference type="Pfam" id="PF08009"/>
    </source>
</evidence>
<protein>
    <submittedName>
        <fullName evidence="14">CDP-diacylglycerol--serine O-phosphatidyltransferase</fullName>
    </submittedName>
</protein>
<evidence type="ECO:0000256" key="11">
    <source>
        <dbReference type="RuleBase" id="RU003750"/>
    </source>
</evidence>
<keyword evidence="8 12" id="KW-0472">Membrane</keyword>
<evidence type="ECO:0000256" key="3">
    <source>
        <dbReference type="ARBA" id="ARBA00022516"/>
    </source>
</evidence>
<dbReference type="GO" id="GO:0016780">
    <property type="term" value="F:phosphotransferase activity, for other substituted phosphate groups"/>
    <property type="evidence" value="ECO:0007669"/>
    <property type="project" value="InterPro"/>
</dbReference>
<dbReference type="EMBL" id="FQUV01000007">
    <property type="protein sequence ID" value="SHF52625.1"/>
    <property type="molecule type" value="Genomic_DNA"/>
</dbReference>
<dbReference type="InterPro" id="IPR048254">
    <property type="entry name" value="CDP_ALCOHOL_P_TRANSF_CS"/>
</dbReference>
<feature type="transmembrane region" description="Helical" evidence="12">
    <location>
        <begin position="30"/>
        <end position="47"/>
    </location>
</feature>
<evidence type="ECO:0000256" key="9">
    <source>
        <dbReference type="ARBA" id="ARBA00023209"/>
    </source>
</evidence>
<dbReference type="PANTHER" id="PTHR14269">
    <property type="entry name" value="CDP-DIACYLGLYCEROL--GLYCEROL-3-PHOSPHATE 3-PHOSPHATIDYLTRANSFERASE-RELATED"/>
    <property type="match status" value="1"/>
</dbReference>
<dbReference type="Gene3D" id="1.20.120.1760">
    <property type="match status" value="1"/>
</dbReference>
<dbReference type="Proteomes" id="UP000184144">
    <property type="component" value="Unassembled WGS sequence"/>
</dbReference>
<comment type="similarity">
    <text evidence="2 11">Belongs to the CDP-alcohol phosphatidyltransferase class-I family.</text>
</comment>
<keyword evidence="9" id="KW-0594">Phospholipid biosynthesis</keyword>
<evidence type="ECO:0000256" key="8">
    <source>
        <dbReference type="ARBA" id="ARBA00023136"/>
    </source>
</evidence>
<dbReference type="PANTHER" id="PTHR14269:SF61">
    <property type="entry name" value="CDP-DIACYLGLYCEROL--SERINE O-PHOSPHATIDYLTRANSFERASE"/>
    <property type="match status" value="1"/>
</dbReference>
<dbReference type="Pfam" id="PF08009">
    <property type="entry name" value="CDP-OH_P_tran_2"/>
    <property type="match status" value="1"/>
</dbReference>
<comment type="subcellular location">
    <subcellularLocation>
        <location evidence="1">Membrane</location>
        <topology evidence="1">Multi-pass membrane protein</topology>
    </subcellularLocation>
</comment>
<dbReference type="RefSeq" id="WP_073145118.1">
    <property type="nucleotide sequence ID" value="NZ_FQUV01000007.1"/>
</dbReference>
<feature type="domain" description="CDP-alcohol phosphatidyltransferase C-terminal" evidence="13">
    <location>
        <begin position="222"/>
        <end position="251"/>
    </location>
</feature>
<sequence>MADFKTDKSEQKNTPVAPLAPERRIKLRHIVPSLVTVFAICAGLTSLRMSIEGNIPAALYLIMLAVFLDAADGKIARYLDTASPFGAELDTLADFFNFGIAPGLLIYNAFYHASEYQNLGWLSCLVLAICCALRLARFNVGLSVPPKAGQRDYFTGVPAPALASLALMPVFLSLVGWSNLGNHSHIIAVYEIAIALLAVSMIPTFSIKHASVNRNHLPMIAIGSAIVVICLMVYPWHTFIFANLMYLGSLPVSYMRERETRLAEG</sequence>
<keyword evidence="15" id="KW-1185">Reference proteome</keyword>
<evidence type="ECO:0000313" key="15">
    <source>
        <dbReference type="Proteomes" id="UP000184144"/>
    </source>
</evidence>
<feature type="transmembrane region" description="Helical" evidence="12">
    <location>
        <begin position="119"/>
        <end position="136"/>
    </location>
</feature>
<feature type="transmembrane region" description="Helical" evidence="12">
    <location>
        <begin position="217"/>
        <end position="237"/>
    </location>
</feature>
<evidence type="ECO:0000256" key="2">
    <source>
        <dbReference type="ARBA" id="ARBA00010441"/>
    </source>
</evidence>
<keyword evidence="4 11" id="KW-0808">Transferase</keyword>
<dbReference type="PROSITE" id="PS00379">
    <property type="entry name" value="CDP_ALCOHOL_P_TRANSF"/>
    <property type="match status" value="1"/>
</dbReference>
<dbReference type="Pfam" id="PF01066">
    <property type="entry name" value="CDP-OH_P_transf"/>
    <property type="match status" value="1"/>
</dbReference>
<accession>A0A1M5CD25</accession>
<keyword evidence="5 12" id="KW-0812">Transmembrane</keyword>
<feature type="transmembrane region" description="Helical" evidence="12">
    <location>
        <begin position="157"/>
        <end position="180"/>
    </location>
</feature>